<evidence type="ECO:0000259" key="6">
    <source>
        <dbReference type="PROSITE" id="PS50893"/>
    </source>
</evidence>
<dbReference type="SUPFAM" id="SSF52540">
    <property type="entry name" value="P-loop containing nucleoside triphosphate hydrolases"/>
    <property type="match status" value="1"/>
</dbReference>
<keyword evidence="5" id="KW-0046">Antibiotic resistance</keyword>
<evidence type="ECO:0000256" key="4">
    <source>
        <dbReference type="ARBA" id="ARBA00022840"/>
    </source>
</evidence>
<dbReference type="InterPro" id="IPR050763">
    <property type="entry name" value="ABC_transporter_ATP-binding"/>
</dbReference>
<keyword evidence="8" id="KW-1185">Reference proteome</keyword>
<feature type="domain" description="ABC transporter" evidence="6">
    <location>
        <begin position="31"/>
        <end position="264"/>
    </location>
</feature>
<keyword evidence="2" id="KW-0813">Transport</keyword>
<dbReference type="GO" id="GO:0005886">
    <property type="term" value="C:plasma membrane"/>
    <property type="evidence" value="ECO:0007669"/>
    <property type="project" value="UniProtKB-SubCell"/>
</dbReference>
<protein>
    <submittedName>
        <fullName evidence="7">ABC transporter</fullName>
    </submittedName>
</protein>
<keyword evidence="4" id="KW-0067">ATP-binding</keyword>
<name>A0A2W2E4H1_9ACTN</name>
<evidence type="ECO:0000256" key="3">
    <source>
        <dbReference type="ARBA" id="ARBA00022741"/>
    </source>
</evidence>
<dbReference type="Gene3D" id="3.40.50.300">
    <property type="entry name" value="P-loop containing nucleotide triphosphate hydrolases"/>
    <property type="match status" value="1"/>
</dbReference>
<proteinExistence type="predicted"/>
<comment type="caution">
    <text evidence="7">The sequence shown here is derived from an EMBL/GenBank/DDBJ whole genome shotgun (WGS) entry which is preliminary data.</text>
</comment>
<dbReference type="PANTHER" id="PTHR42711">
    <property type="entry name" value="ABC TRANSPORTER ATP-BINDING PROTEIN"/>
    <property type="match status" value="1"/>
</dbReference>
<evidence type="ECO:0000256" key="5">
    <source>
        <dbReference type="ARBA" id="ARBA00023251"/>
    </source>
</evidence>
<gene>
    <name evidence="7" type="ORF">C1I95_15560</name>
</gene>
<evidence type="ECO:0000313" key="7">
    <source>
        <dbReference type="EMBL" id="PZG17473.1"/>
    </source>
</evidence>
<dbReference type="EMBL" id="POTY01000087">
    <property type="protein sequence ID" value="PZG17473.1"/>
    <property type="molecule type" value="Genomic_DNA"/>
</dbReference>
<dbReference type="SMART" id="SM00382">
    <property type="entry name" value="AAA"/>
    <property type="match status" value="1"/>
</dbReference>
<dbReference type="PANTHER" id="PTHR42711:SF4">
    <property type="entry name" value="ABC TRANSPORTER RELATED"/>
    <property type="match status" value="1"/>
</dbReference>
<dbReference type="PROSITE" id="PS50893">
    <property type="entry name" value="ABC_TRANSPORTER_2"/>
    <property type="match status" value="1"/>
</dbReference>
<dbReference type="Pfam" id="PF00005">
    <property type="entry name" value="ABC_tran"/>
    <property type="match status" value="1"/>
</dbReference>
<comment type="subcellular location">
    <subcellularLocation>
        <location evidence="1">Cell membrane</location>
        <topology evidence="1">Peripheral membrane protein</topology>
    </subcellularLocation>
</comment>
<keyword evidence="3" id="KW-0547">Nucleotide-binding</keyword>
<dbReference type="InterPro" id="IPR003439">
    <property type="entry name" value="ABC_transporter-like_ATP-bd"/>
</dbReference>
<dbReference type="Proteomes" id="UP000248924">
    <property type="component" value="Unassembled WGS sequence"/>
</dbReference>
<sequence length="331" mass="36546">MLRARYGRTVIEARELAKHYRVHRRQPGLRAALRSFVRREHVTVRAVDRVSFTIAEGEVVGFLGPNGAGKTTTLKCLTGLLHPTTGAVRVLGHTPHRREPEFLRRISLVMGQRNSLFWDLPAADAFEVNRAIYGIAPGPYRSALEELVDLLDLEPLLHKQVRVLSLGERMRCELAGALLHRPDVLFLDEPTLGLDVNGQAAVRTFLRDYNTRHGATVLLTSHYMGDVTALARRVLVIDHGTLRFDGDLAALVEAHSPHRLVRVTLRETVPAETWAGLGEVSSIDGAVVTLAVPRAETAAIAARLLTTLPVEDVAIEDPPVEEIIRNVFAHA</sequence>
<dbReference type="GO" id="GO:0016887">
    <property type="term" value="F:ATP hydrolysis activity"/>
    <property type="evidence" value="ECO:0007669"/>
    <property type="project" value="InterPro"/>
</dbReference>
<evidence type="ECO:0000256" key="2">
    <source>
        <dbReference type="ARBA" id="ARBA00022448"/>
    </source>
</evidence>
<evidence type="ECO:0000256" key="1">
    <source>
        <dbReference type="ARBA" id="ARBA00004202"/>
    </source>
</evidence>
<dbReference type="OrthoDB" id="9804819at2"/>
<organism evidence="7 8">
    <name type="scientific">Micromonospora craterilacus</name>
    <dbReference type="NCBI Taxonomy" id="1655439"/>
    <lineage>
        <taxon>Bacteria</taxon>
        <taxon>Bacillati</taxon>
        <taxon>Actinomycetota</taxon>
        <taxon>Actinomycetes</taxon>
        <taxon>Micromonosporales</taxon>
        <taxon>Micromonosporaceae</taxon>
        <taxon>Micromonospora</taxon>
    </lineage>
</organism>
<accession>A0A2W2E4H1</accession>
<evidence type="ECO:0000313" key="8">
    <source>
        <dbReference type="Proteomes" id="UP000248924"/>
    </source>
</evidence>
<dbReference type="AlphaFoldDB" id="A0A2W2E4H1"/>
<dbReference type="InterPro" id="IPR003593">
    <property type="entry name" value="AAA+_ATPase"/>
</dbReference>
<dbReference type="InterPro" id="IPR027417">
    <property type="entry name" value="P-loop_NTPase"/>
</dbReference>
<dbReference type="GO" id="GO:0005524">
    <property type="term" value="F:ATP binding"/>
    <property type="evidence" value="ECO:0007669"/>
    <property type="project" value="UniProtKB-KW"/>
</dbReference>
<reference evidence="7 8" key="1">
    <citation type="submission" date="2018-01" db="EMBL/GenBank/DDBJ databases">
        <title>Draft genome sequence of Jishengella sp. NA12.</title>
        <authorList>
            <person name="Sahin N."/>
            <person name="Ay H."/>
            <person name="Saygin H."/>
        </authorList>
    </citation>
    <scope>NUCLEOTIDE SEQUENCE [LARGE SCALE GENOMIC DNA]</scope>
    <source>
        <strain evidence="7 8">NA12</strain>
    </source>
</reference>
<dbReference type="GO" id="GO:0046677">
    <property type="term" value="P:response to antibiotic"/>
    <property type="evidence" value="ECO:0007669"/>
    <property type="project" value="UniProtKB-KW"/>
</dbReference>